<dbReference type="SUPFAM" id="SSF48350">
    <property type="entry name" value="GTPase activation domain, GAP"/>
    <property type="match status" value="1"/>
</dbReference>
<dbReference type="AlphaFoldDB" id="H2Z4G0"/>
<dbReference type="Proteomes" id="UP000007875">
    <property type="component" value="Unassembled WGS sequence"/>
</dbReference>
<organism evidence="3 4">
    <name type="scientific">Ciona savignyi</name>
    <name type="common">Pacific transparent sea squirt</name>
    <dbReference type="NCBI Taxonomy" id="51511"/>
    <lineage>
        <taxon>Eukaryota</taxon>
        <taxon>Metazoa</taxon>
        <taxon>Chordata</taxon>
        <taxon>Tunicata</taxon>
        <taxon>Ascidiacea</taxon>
        <taxon>Phlebobranchia</taxon>
        <taxon>Cionidae</taxon>
        <taxon>Ciona</taxon>
    </lineage>
</organism>
<dbReference type="Pfam" id="PF00620">
    <property type="entry name" value="RhoGAP"/>
    <property type="match status" value="1"/>
</dbReference>
<dbReference type="PANTHER" id="PTHR14963:SF1">
    <property type="entry name" value="RHO GTPASE-ACTIVATING PROTEIN CONUNDRUM"/>
    <property type="match status" value="1"/>
</dbReference>
<dbReference type="Pfam" id="PF25442">
    <property type="entry name" value="Ubiquitin_RHG40_C"/>
    <property type="match status" value="1"/>
</dbReference>
<dbReference type="GO" id="GO:0005096">
    <property type="term" value="F:GTPase activator activity"/>
    <property type="evidence" value="ECO:0007669"/>
    <property type="project" value="UniProtKB-KW"/>
</dbReference>
<evidence type="ECO:0000313" key="3">
    <source>
        <dbReference type="Ensembl" id="ENSCSAVP00000012472.1"/>
    </source>
</evidence>
<dbReference type="SMART" id="SM00324">
    <property type="entry name" value="RhoGAP"/>
    <property type="match status" value="1"/>
</dbReference>
<dbReference type="PROSITE" id="PS50238">
    <property type="entry name" value="RHOGAP"/>
    <property type="match status" value="1"/>
</dbReference>
<keyword evidence="1" id="KW-0343">GTPase activation</keyword>
<accession>H2Z4G0</accession>
<dbReference type="eggNOG" id="KOG2200">
    <property type="taxonomic scope" value="Eukaryota"/>
</dbReference>
<dbReference type="GO" id="GO:0007165">
    <property type="term" value="P:signal transduction"/>
    <property type="evidence" value="ECO:0007669"/>
    <property type="project" value="InterPro"/>
</dbReference>
<dbReference type="Ensembl" id="ENSCSAVT00000012616.1">
    <property type="protein sequence ID" value="ENSCSAVP00000012472.1"/>
    <property type="gene ID" value="ENSCSAVG00000007322.1"/>
</dbReference>
<reference evidence="4" key="1">
    <citation type="submission" date="2003-08" db="EMBL/GenBank/DDBJ databases">
        <authorList>
            <person name="Birren B."/>
            <person name="Nusbaum C."/>
            <person name="Abebe A."/>
            <person name="Abouelleil A."/>
            <person name="Adekoya E."/>
            <person name="Ait-zahra M."/>
            <person name="Allen N."/>
            <person name="Allen T."/>
            <person name="An P."/>
            <person name="Anderson M."/>
            <person name="Anderson S."/>
            <person name="Arachchi H."/>
            <person name="Armbruster J."/>
            <person name="Bachantsang P."/>
            <person name="Baldwin J."/>
            <person name="Barry A."/>
            <person name="Bayul T."/>
            <person name="Blitshsteyn B."/>
            <person name="Bloom T."/>
            <person name="Blye J."/>
            <person name="Boguslavskiy L."/>
            <person name="Borowsky M."/>
            <person name="Boukhgalter B."/>
            <person name="Brunache A."/>
            <person name="Butler J."/>
            <person name="Calixte N."/>
            <person name="Calvo S."/>
            <person name="Camarata J."/>
            <person name="Campo K."/>
            <person name="Chang J."/>
            <person name="Cheshatsang Y."/>
            <person name="Citroen M."/>
            <person name="Collymore A."/>
            <person name="Considine T."/>
            <person name="Cook A."/>
            <person name="Cooke P."/>
            <person name="Corum B."/>
            <person name="Cuomo C."/>
            <person name="David R."/>
            <person name="Dawoe T."/>
            <person name="Degray S."/>
            <person name="Dodge S."/>
            <person name="Dooley K."/>
            <person name="Dorje P."/>
            <person name="Dorjee K."/>
            <person name="Dorris L."/>
            <person name="Duffey N."/>
            <person name="Dupes A."/>
            <person name="Elkins T."/>
            <person name="Engels R."/>
            <person name="Erickson J."/>
            <person name="Farina A."/>
            <person name="Faro S."/>
            <person name="Ferreira P."/>
            <person name="Fischer H."/>
            <person name="Fitzgerald M."/>
            <person name="Foley K."/>
            <person name="Gage D."/>
            <person name="Galagan J."/>
            <person name="Gearin G."/>
            <person name="Gnerre S."/>
            <person name="Gnirke A."/>
            <person name="Goyette A."/>
            <person name="Graham J."/>
            <person name="Grandbois E."/>
            <person name="Gyaltsen K."/>
            <person name="Hafez N."/>
            <person name="Hagopian D."/>
            <person name="Hagos B."/>
            <person name="Hall J."/>
            <person name="Hatcher B."/>
            <person name="Heller A."/>
            <person name="Higgins H."/>
            <person name="Honan T."/>
            <person name="Horn A."/>
            <person name="Houde N."/>
            <person name="Hughes L."/>
            <person name="Hulme W."/>
            <person name="Husby E."/>
            <person name="Iliev I."/>
            <person name="Jaffe D."/>
            <person name="Jones C."/>
            <person name="Kamal M."/>
            <person name="Kamat A."/>
            <person name="Kamvysselis M."/>
            <person name="Karlsson E."/>
            <person name="Kells C."/>
            <person name="Kieu A."/>
            <person name="Kisner P."/>
            <person name="Kodira C."/>
            <person name="Kulbokas E."/>
            <person name="Labutti K."/>
            <person name="Lama D."/>
            <person name="Landers T."/>
            <person name="Leger J."/>
            <person name="Levine S."/>
            <person name="Lewis D."/>
            <person name="Lewis T."/>
            <person name="Lindblad-toh K."/>
            <person name="Liu X."/>
            <person name="Lokyitsang T."/>
            <person name="Lokyitsang Y."/>
            <person name="Lucien O."/>
            <person name="Lui A."/>
            <person name="Ma L.J."/>
            <person name="Mabbitt R."/>
            <person name="Macdonald J."/>
            <person name="Maclean C."/>
            <person name="Major J."/>
            <person name="Manning J."/>
            <person name="Marabella R."/>
            <person name="Maru K."/>
            <person name="Matthews C."/>
            <person name="Mauceli E."/>
            <person name="Mccarthy M."/>
            <person name="Mcdonough S."/>
            <person name="Mcghee T."/>
            <person name="Meldrim J."/>
            <person name="Meneus L."/>
            <person name="Mesirov J."/>
            <person name="Mihalev A."/>
            <person name="Mihova T."/>
            <person name="Mikkelsen T."/>
            <person name="Mlenga V."/>
            <person name="Moru K."/>
            <person name="Mozes J."/>
            <person name="Mulrain L."/>
            <person name="Munson G."/>
            <person name="Naylor J."/>
            <person name="Newes C."/>
            <person name="Nguyen C."/>
            <person name="Nguyen N."/>
            <person name="Nguyen T."/>
            <person name="Nicol R."/>
            <person name="Nielsen C."/>
            <person name="Nizzari M."/>
            <person name="Norbu C."/>
            <person name="Norbu N."/>
            <person name="O'donnell P."/>
            <person name="Okoawo O."/>
            <person name="O'leary S."/>
            <person name="Omotosho B."/>
            <person name="O'neill K."/>
            <person name="Osman S."/>
            <person name="Parker S."/>
            <person name="Perrin D."/>
            <person name="Phunkhang P."/>
            <person name="Piqani B."/>
            <person name="Purcell S."/>
            <person name="Rachupka T."/>
            <person name="Ramasamy U."/>
            <person name="Rameau R."/>
            <person name="Ray V."/>
            <person name="Raymond C."/>
            <person name="Retta R."/>
            <person name="Richardson S."/>
            <person name="Rise C."/>
            <person name="Rodriguez J."/>
            <person name="Rogers J."/>
            <person name="Rogov P."/>
            <person name="Rutman M."/>
            <person name="Schupbach R."/>
            <person name="Seaman C."/>
            <person name="Settipalli S."/>
            <person name="Sharpe T."/>
            <person name="Sheridan J."/>
            <person name="Sherpa N."/>
            <person name="Shi J."/>
            <person name="Smirnov S."/>
            <person name="Smith C."/>
            <person name="Sougnez C."/>
            <person name="Spencer B."/>
            <person name="Stalker J."/>
            <person name="Stange-thomann N."/>
            <person name="Stavropoulos S."/>
            <person name="Stetson K."/>
            <person name="Stone C."/>
            <person name="Stone S."/>
            <person name="Stubbs M."/>
            <person name="Talamas J."/>
            <person name="Tchuinga P."/>
            <person name="Tenzing P."/>
            <person name="Tesfaye S."/>
            <person name="Theodore J."/>
            <person name="Thoulutsang Y."/>
            <person name="Topham K."/>
            <person name="Towey S."/>
            <person name="Tsamla T."/>
            <person name="Tsomo N."/>
            <person name="Vallee D."/>
            <person name="Vassiliev H."/>
            <person name="Venkataraman V."/>
            <person name="Vinson J."/>
            <person name="Vo A."/>
            <person name="Wade C."/>
            <person name="Wang S."/>
            <person name="Wangchuk T."/>
            <person name="Wangdi T."/>
            <person name="Whittaker C."/>
            <person name="Wilkinson J."/>
            <person name="Wu Y."/>
            <person name="Wyman D."/>
            <person name="Yadav S."/>
            <person name="Yang S."/>
            <person name="Yang X."/>
            <person name="Yeager S."/>
            <person name="Yee E."/>
            <person name="Young G."/>
            <person name="Zainoun J."/>
            <person name="Zembeck L."/>
            <person name="Zimmer A."/>
            <person name="Zody M."/>
            <person name="Lander E."/>
        </authorList>
    </citation>
    <scope>NUCLEOTIDE SEQUENCE [LARGE SCALE GENOMIC DNA]</scope>
</reference>
<dbReference type="FunCoup" id="H2Z4G0">
    <property type="interactions" value="11"/>
</dbReference>
<evidence type="ECO:0000259" key="2">
    <source>
        <dbReference type="PROSITE" id="PS50238"/>
    </source>
</evidence>
<dbReference type="GeneTree" id="ENSGT00940000168361"/>
<reference evidence="3" key="2">
    <citation type="submission" date="2025-08" db="UniProtKB">
        <authorList>
            <consortium name="Ensembl"/>
        </authorList>
    </citation>
    <scope>IDENTIFICATION</scope>
</reference>
<feature type="domain" description="Rho-GAP" evidence="2">
    <location>
        <begin position="32"/>
        <end position="246"/>
    </location>
</feature>
<name>H2Z4G0_CIOSA</name>
<dbReference type="InterPro" id="IPR008936">
    <property type="entry name" value="Rho_GTPase_activation_prot"/>
</dbReference>
<evidence type="ECO:0000256" key="1">
    <source>
        <dbReference type="ARBA" id="ARBA00022468"/>
    </source>
</evidence>
<dbReference type="InParanoid" id="H2Z4G0"/>
<dbReference type="GO" id="GO:0030833">
    <property type="term" value="P:regulation of actin filament polymerization"/>
    <property type="evidence" value="ECO:0007669"/>
    <property type="project" value="TreeGrafter"/>
</dbReference>
<keyword evidence="4" id="KW-1185">Reference proteome</keyword>
<reference evidence="3" key="3">
    <citation type="submission" date="2025-09" db="UniProtKB">
        <authorList>
            <consortium name="Ensembl"/>
        </authorList>
    </citation>
    <scope>IDENTIFICATION</scope>
</reference>
<sequence>IELTALFDLRGIDLKRRKYPKAKIKDAGVFGSPLTTIIEWDRKRTNIPTIKIPQVLQEIILFLEGKALKVEGILRKSGSAARIKLLKQDIESRFGPTIDSSNPAESSLWSNAHPHDVAALLKLFLRELPDPLLTSEYIDAFNSCEMISERKEQLQAINLLIILLHEVHRDSLKFLLEFLGHVVANEPSNKMGLNNVAMITAPNLFMARKQSKVREASTAAASQDLKHAAGTSNIVRMLIKYHALLWTVPAFMLTQVSQKFLQFLNRSKNYSLYYFLLPGSTYEPSRNGRQEKHCAKQRQGVIRVQAPDMQISSMAVQLDNVITASDIIAKFQRQSERIRLTGSRTRPVVINNSTHALYEVGGNIHQRCLDPDTNMSALIKVNPDAAWFIKPRTG</sequence>
<protein>
    <recommendedName>
        <fullName evidence="2">Rho-GAP domain-containing protein</fullName>
    </recommendedName>
</protein>
<dbReference type="STRING" id="51511.ENSCSAVP00000012472"/>
<dbReference type="HOGENOM" id="CLU_023268_0_0_1"/>
<dbReference type="InterPro" id="IPR000198">
    <property type="entry name" value="RhoGAP_dom"/>
</dbReference>
<evidence type="ECO:0000313" key="4">
    <source>
        <dbReference type="Proteomes" id="UP000007875"/>
    </source>
</evidence>
<dbReference type="Gene3D" id="1.10.555.10">
    <property type="entry name" value="Rho GTPase activation protein"/>
    <property type="match status" value="1"/>
</dbReference>
<dbReference type="PANTHER" id="PTHR14963">
    <property type="entry name" value="RHO GTPASE ACTIVATING PROTEIN 18,19-RELATED"/>
    <property type="match status" value="1"/>
</dbReference>
<proteinExistence type="predicted"/>
<dbReference type="OMA" id="SCEMISE"/>
<dbReference type="GO" id="GO:0005737">
    <property type="term" value="C:cytoplasm"/>
    <property type="evidence" value="ECO:0007669"/>
    <property type="project" value="TreeGrafter"/>
</dbReference>
<dbReference type="GO" id="GO:0051056">
    <property type="term" value="P:regulation of small GTPase mediated signal transduction"/>
    <property type="evidence" value="ECO:0007669"/>
    <property type="project" value="TreeGrafter"/>
</dbReference>
<dbReference type="InterPro" id="IPR057323">
    <property type="entry name" value="RHG40/28/18_ubiquitin"/>
</dbReference>